<accession>A0A9D1MBQ2</accession>
<dbReference type="AlphaFoldDB" id="A0A9D1MBQ2"/>
<evidence type="ECO:0000313" key="3">
    <source>
        <dbReference type="Proteomes" id="UP000824109"/>
    </source>
</evidence>
<organism evidence="2 3">
    <name type="scientific">Candidatus Ornithomonoglobus merdipullorum</name>
    <dbReference type="NCBI Taxonomy" id="2840895"/>
    <lineage>
        <taxon>Bacteria</taxon>
        <taxon>Bacillati</taxon>
        <taxon>Bacillota</taxon>
        <taxon>Clostridia</taxon>
        <taxon>Candidatus Ornithomonoglobus</taxon>
    </lineage>
</organism>
<evidence type="ECO:0000313" key="2">
    <source>
        <dbReference type="EMBL" id="HIU57415.1"/>
    </source>
</evidence>
<keyword evidence="1" id="KW-0472">Membrane</keyword>
<protein>
    <submittedName>
        <fullName evidence="2">Uncharacterized protein</fullName>
    </submittedName>
</protein>
<proteinExistence type="predicted"/>
<evidence type="ECO:0000256" key="1">
    <source>
        <dbReference type="SAM" id="Phobius"/>
    </source>
</evidence>
<reference evidence="2" key="2">
    <citation type="journal article" date="2021" name="PeerJ">
        <title>Extensive microbial diversity within the chicken gut microbiome revealed by metagenomics and culture.</title>
        <authorList>
            <person name="Gilroy R."/>
            <person name="Ravi A."/>
            <person name="Getino M."/>
            <person name="Pursley I."/>
            <person name="Horton D.L."/>
            <person name="Alikhan N.F."/>
            <person name="Baker D."/>
            <person name="Gharbi K."/>
            <person name="Hall N."/>
            <person name="Watson M."/>
            <person name="Adriaenssens E.M."/>
            <person name="Foster-Nyarko E."/>
            <person name="Jarju S."/>
            <person name="Secka A."/>
            <person name="Antonio M."/>
            <person name="Oren A."/>
            <person name="Chaudhuri R.R."/>
            <person name="La Ragione R."/>
            <person name="Hildebrand F."/>
            <person name="Pallen M.J."/>
        </authorList>
    </citation>
    <scope>NUCLEOTIDE SEQUENCE</scope>
    <source>
        <strain evidence="2">USAMLcec3-3695</strain>
    </source>
</reference>
<name>A0A9D1MBQ2_9FIRM</name>
<dbReference type="EMBL" id="DVNB01000068">
    <property type="protein sequence ID" value="HIU57415.1"/>
    <property type="molecule type" value="Genomic_DNA"/>
</dbReference>
<dbReference type="Proteomes" id="UP000824109">
    <property type="component" value="Unassembled WGS sequence"/>
</dbReference>
<keyword evidence="1" id="KW-1133">Transmembrane helix</keyword>
<feature type="transmembrane region" description="Helical" evidence="1">
    <location>
        <begin position="31"/>
        <end position="53"/>
    </location>
</feature>
<sequence length="55" mass="5833">MYLTVIYLLILFCVFLRIVSFSIYSFKNAGAIAGIGVSILAAGIAVTGVMSVMTI</sequence>
<gene>
    <name evidence="2" type="ORF">IAA61_06340</name>
</gene>
<keyword evidence="1" id="KW-0812">Transmembrane</keyword>
<comment type="caution">
    <text evidence="2">The sequence shown here is derived from an EMBL/GenBank/DDBJ whole genome shotgun (WGS) entry which is preliminary data.</text>
</comment>
<feature type="transmembrane region" description="Helical" evidence="1">
    <location>
        <begin position="6"/>
        <end position="24"/>
    </location>
</feature>
<reference evidence="2" key="1">
    <citation type="submission" date="2020-10" db="EMBL/GenBank/DDBJ databases">
        <authorList>
            <person name="Gilroy R."/>
        </authorList>
    </citation>
    <scope>NUCLEOTIDE SEQUENCE</scope>
    <source>
        <strain evidence="2">USAMLcec3-3695</strain>
    </source>
</reference>